<reference evidence="2" key="1">
    <citation type="submission" date="2006-10" db="EMBL/GenBank/DDBJ databases">
        <authorList>
            <person name="Amadeo P."/>
            <person name="Zhao Q."/>
            <person name="Wortman J."/>
            <person name="Fraser-Liggett C."/>
            <person name="Carlton J."/>
        </authorList>
    </citation>
    <scope>NUCLEOTIDE SEQUENCE</scope>
    <source>
        <strain evidence="2">G3</strain>
    </source>
</reference>
<evidence type="ECO:0000313" key="3">
    <source>
        <dbReference type="Proteomes" id="UP000001542"/>
    </source>
</evidence>
<accession>A2EMA7</accession>
<dbReference type="VEuPathDB" id="TrichDB:TVAG_470620"/>
<name>A2EMA7_TRIV3</name>
<keyword evidence="3" id="KW-1185">Reference proteome</keyword>
<dbReference type="RefSeq" id="XP_001318442.1">
    <property type="nucleotide sequence ID" value="XM_001318407.1"/>
</dbReference>
<dbReference type="Proteomes" id="UP000001542">
    <property type="component" value="Unassembled WGS sequence"/>
</dbReference>
<evidence type="ECO:0000313" key="2">
    <source>
        <dbReference type="EMBL" id="EAY06219.1"/>
    </source>
</evidence>
<organism evidence="2 3">
    <name type="scientific">Trichomonas vaginalis (strain ATCC PRA-98 / G3)</name>
    <dbReference type="NCBI Taxonomy" id="412133"/>
    <lineage>
        <taxon>Eukaryota</taxon>
        <taxon>Metamonada</taxon>
        <taxon>Parabasalia</taxon>
        <taxon>Trichomonadida</taxon>
        <taxon>Trichomonadidae</taxon>
        <taxon>Trichomonas</taxon>
    </lineage>
</organism>
<reference evidence="2" key="2">
    <citation type="journal article" date="2007" name="Science">
        <title>Draft genome sequence of the sexually transmitted pathogen Trichomonas vaginalis.</title>
        <authorList>
            <person name="Carlton J.M."/>
            <person name="Hirt R.P."/>
            <person name="Silva J.C."/>
            <person name="Delcher A.L."/>
            <person name="Schatz M."/>
            <person name="Zhao Q."/>
            <person name="Wortman J.R."/>
            <person name="Bidwell S.L."/>
            <person name="Alsmark U.C.M."/>
            <person name="Besteiro S."/>
            <person name="Sicheritz-Ponten T."/>
            <person name="Noel C.J."/>
            <person name="Dacks J.B."/>
            <person name="Foster P.G."/>
            <person name="Simillion C."/>
            <person name="Van de Peer Y."/>
            <person name="Miranda-Saavedra D."/>
            <person name="Barton G.J."/>
            <person name="Westrop G.D."/>
            <person name="Mueller S."/>
            <person name="Dessi D."/>
            <person name="Fiori P.L."/>
            <person name="Ren Q."/>
            <person name="Paulsen I."/>
            <person name="Zhang H."/>
            <person name="Bastida-Corcuera F.D."/>
            <person name="Simoes-Barbosa A."/>
            <person name="Brown M.T."/>
            <person name="Hayes R.D."/>
            <person name="Mukherjee M."/>
            <person name="Okumura C.Y."/>
            <person name="Schneider R."/>
            <person name="Smith A.J."/>
            <person name="Vanacova S."/>
            <person name="Villalvazo M."/>
            <person name="Haas B.J."/>
            <person name="Pertea M."/>
            <person name="Feldblyum T.V."/>
            <person name="Utterback T.R."/>
            <person name="Shu C.L."/>
            <person name="Osoegawa K."/>
            <person name="de Jong P.J."/>
            <person name="Hrdy I."/>
            <person name="Horvathova L."/>
            <person name="Zubacova Z."/>
            <person name="Dolezal P."/>
            <person name="Malik S.B."/>
            <person name="Logsdon J.M. Jr."/>
            <person name="Henze K."/>
            <person name="Gupta A."/>
            <person name="Wang C.C."/>
            <person name="Dunne R.L."/>
            <person name="Upcroft J.A."/>
            <person name="Upcroft P."/>
            <person name="White O."/>
            <person name="Salzberg S.L."/>
            <person name="Tang P."/>
            <person name="Chiu C.-H."/>
            <person name="Lee Y.-S."/>
            <person name="Embley T.M."/>
            <person name="Coombs G.H."/>
            <person name="Mottram J.C."/>
            <person name="Tachezy J."/>
            <person name="Fraser-Liggett C.M."/>
            <person name="Johnson P.J."/>
        </authorList>
    </citation>
    <scope>NUCLEOTIDE SEQUENCE [LARGE SCALE GENOMIC DNA]</scope>
    <source>
        <strain evidence="2">G3</strain>
    </source>
</reference>
<dbReference type="VEuPathDB" id="TrichDB:TVAGG3_0707430"/>
<feature type="compositionally biased region" description="Basic residues" evidence="1">
    <location>
        <begin position="389"/>
        <end position="398"/>
    </location>
</feature>
<dbReference type="SUPFAM" id="SSF48371">
    <property type="entry name" value="ARM repeat"/>
    <property type="match status" value="1"/>
</dbReference>
<gene>
    <name evidence="2" type="ORF">TVAG_470620</name>
</gene>
<dbReference type="InterPro" id="IPR016024">
    <property type="entry name" value="ARM-type_fold"/>
</dbReference>
<sequence>MFPFTPQPFENDLTKFLTENPNADYNTVITHTDIHPTVRNEAMPLVNYLTTDENLTIALKYIFSDDKDTDPTIVKAKRNTVSVFSSVCFKLHDIITKNEKFINAFKAFPKSPDLYNNTLIFGNFARITETLARYTQGSFLMQIDGLFPFLAEHVIVMASRELLTRVLTDFSQHLPPDDLKNLAISLVDALKSDNAYYIASMIKDAIKEKSSLAATFQKRDILTTIMDAAVQERTSPFTPLIRTEIYVLLELLFNQKENLRLQLVPKYENKVKFDPNNLDCATCASLRVFSEHIPDFMDKFFESPPHSYLNECILSVLRKIAEEDMVPFAKDQKLYARISEVYGKEKLNGYIYELANICANNPRVVQQCRGWFSFKDGAMAEYAKERQSRLKNRPKQSVKKSPSDFDDATPTAPKIYYIEEDNVLVDL</sequence>
<dbReference type="InParanoid" id="A2EMA7"/>
<dbReference type="AlphaFoldDB" id="A2EMA7"/>
<feature type="region of interest" description="Disordered" evidence="1">
    <location>
        <begin position="386"/>
        <end position="410"/>
    </location>
</feature>
<protein>
    <submittedName>
        <fullName evidence="2">Uncharacterized protein</fullName>
    </submittedName>
</protein>
<dbReference type="OrthoDB" id="295029at2759"/>
<proteinExistence type="predicted"/>
<dbReference type="EMBL" id="DS113429">
    <property type="protein sequence ID" value="EAY06219.1"/>
    <property type="molecule type" value="Genomic_DNA"/>
</dbReference>
<dbReference type="KEGG" id="tva:4764094"/>
<evidence type="ECO:0000256" key="1">
    <source>
        <dbReference type="SAM" id="MobiDB-lite"/>
    </source>
</evidence>